<dbReference type="AlphaFoldDB" id="A0AAV9C106"/>
<gene>
    <name evidence="1" type="primary">PCMP-E82</name>
    <name evidence="1" type="ORF">QJS10_CPB22g01033</name>
</gene>
<dbReference type="InterPro" id="IPR011990">
    <property type="entry name" value="TPR-like_helical_dom_sf"/>
</dbReference>
<dbReference type="Gene3D" id="1.25.40.10">
    <property type="entry name" value="Tetratricopeptide repeat domain"/>
    <property type="match status" value="1"/>
</dbReference>
<keyword evidence="2" id="KW-1185">Reference proteome</keyword>
<organism evidence="1 2">
    <name type="scientific">Acorus calamus</name>
    <name type="common">Sweet flag</name>
    <dbReference type="NCBI Taxonomy" id="4465"/>
    <lineage>
        <taxon>Eukaryota</taxon>
        <taxon>Viridiplantae</taxon>
        <taxon>Streptophyta</taxon>
        <taxon>Embryophyta</taxon>
        <taxon>Tracheophyta</taxon>
        <taxon>Spermatophyta</taxon>
        <taxon>Magnoliopsida</taxon>
        <taxon>Liliopsida</taxon>
        <taxon>Acoraceae</taxon>
        <taxon>Acorus</taxon>
    </lineage>
</organism>
<sequence length="106" mass="12022">MKHLKQIYSQLFKASLHLNKDVLNQLLAFSTDPKTGDIKHAEKSLHKKGCLDKTFSLFRRLRVDQFSPDNFTYPFVLKAIGCLREVAEAEKIRGLSSKLGSNSILS</sequence>
<accession>A0AAV9C106</accession>
<reference evidence="1" key="2">
    <citation type="submission" date="2023-06" db="EMBL/GenBank/DDBJ databases">
        <authorList>
            <person name="Ma L."/>
            <person name="Liu K.-W."/>
            <person name="Li Z."/>
            <person name="Hsiao Y.-Y."/>
            <person name="Qi Y."/>
            <person name="Fu T."/>
            <person name="Tang G."/>
            <person name="Zhang D."/>
            <person name="Sun W.-H."/>
            <person name="Liu D.-K."/>
            <person name="Li Y."/>
            <person name="Chen G.-Z."/>
            <person name="Liu X.-D."/>
            <person name="Liao X.-Y."/>
            <person name="Jiang Y.-T."/>
            <person name="Yu X."/>
            <person name="Hao Y."/>
            <person name="Huang J."/>
            <person name="Zhao X.-W."/>
            <person name="Ke S."/>
            <person name="Chen Y.-Y."/>
            <person name="Wu W.-L."/>
            <person name="Hsu J.-L."/>
            <person name="Lin Y.-F."/>
            <person name="Huang M.-D."/>
            <person name="Li C.-Y."/>
            <person name="Huang L."/>
            <person name="Wang Z.-W."/>
            <person name="Zhao X."/>
            <person name="Zhong W.-Y."/>
            <person name="Peng D.-H."/>
            <person name="Ahmad S."/>
            <person name="Lan S."/>
            <person name="Zhang J.-S."/>
            <person name="Tsai W.-C."/>
            <person name="Van De Peer Y."/>
            <person name="Liu Z.-J."/>
        </authorList>
    </citation>
    <scope>NUCLEOTIDE SEQUENCE</scope>
    <source>
        <strain evidence="1">CP</strain>
        <tissue evidence="1">Leaves</tissue>
    </source>
</reference>
<evidence type="ECO:0000313" key="1">
    <source>
        <dbReference type="EMBL" id="KAK1282291.1"/>
    </source>
</evidence>
<evidence type="ECO:0000313" key="2">
    <source>
        <dbReference type="Proteomes" id="UP001180020"/>
    </source>
</evidence>
<reference evidence="1" key="1">
    <citation type="journal article" date="2023" name="Nat. Commun.">
        <title>Diploid and tetraploid genomes of Acorus and the evolution of monocots.</title>
        <authorList>
            <person name="Ma L."/>
            <person name="Liu K.W."/>
            <person name="Li Z."/>
            <person name="Hsiao Y.Y."/>
            <person name="Qi Y."/>
            <person name="Fu T."/>
            <person name="Tang G.D."/>
            <person name="Zhang D."/>
            <person name="Sun W.H."/>
            <person name="Liu D.K."/>
            <person name="Li Y."/>
            <person name="Chen G.Z."/>
            <person name="Liu X.D."/>
            <person name="Liao X.Y."/>
            <person name="Jiang Y.T."/>
            <person name="Yu X."/>
            <person name="Hao Y."/>
            <person name="Huang J."/>
            <person name="Zhao X.W."/>
            <person name="Ke S."/>
            <person name="Chen Y.Y."/>
            <person name="Wu W.L."/>
            <person name="Hsu J.L."/>
            <person name="Lin Y.F."/>
            <person name="Huang M.D."/>
            <person name="Li C.Y."/>
            <person name="Huang L."/>
            <person name="Wang Z.W."/>
            <person name="Zhao X."/>
            <person name="Zhong W.Y."/>
            <person name="Peng D.H."/>
            <person name="Ahmad S."/>
            <person name="Lan S."/>
            <person name="Zhang J.S."/>
            <person name="Tsai W.C."/>
            <person name="Van de Peer Y."/>
            <person name="Liu Z.J."/>
        </authorList>
    </citation>
    <scope>NUCLEOTIDE SEQUENCE</scope>
    <source>
        <strain evidence="1">CP</strain>
    </source>
</reference>
<comment type="caution">
    <text evidence="1">The sequence shown here is derived from an EMBL/GenBank/DDBJ whole genome shotgun (WGS) entry which is preliminary data.</text>
</comment>
<dbReference type="EMBL" id="JAUJYO010000022">
    <property type="protein sequence ID" value="KAK1282291.1"/>
    <property type="molecule type" value="Genomic_DNA"/>
</dbReference>
<protein>
    <submittedName>
        <fullName evidence="1">Pentatricopeptide repeat-containing protein</fullName>
    </submittedName>
</protein>
<proteinExistence type="predicted"/>
<dbReference type="Proteomes" id="UP001180020">
    <property type="component" value="Unassembled WGS sequence"/>
</dbReference>
<name>A0AAV9C106_ACOCL</name>